<dbReference type="Proteomes" id="UP000664761">
    <property type="component" value="Unassembled WGS sequence"/>
</dbReference>
<dbReference type="PROSITE" id="PS50977">
    <property type="entry name" value="HTH_TETR_2"/>
    <property type="match status" value="1"/>
</dbReference>
<dbReference type="InterPro" id="IPR036271">
    <property type="entry name" value="Tet_transcr_reg_TetR-rel_C_sf"/>
</dbReference>
<dbReference type="PANTHER" id="PTHR30328">
    <property type="entry name" value="TRANSCRIPTIONAL REPRESSOR"/>
    <property type="match status" value="1"/>
</dbReference>
<name>A0ABS3F4D1_9PROT</name>
<dbReference type="Pfam" id="PF17938">
    <property type="entry name" value="TetR_C_29"/>
    <property type="match status" value="1"/>
</dbReference>
<dbReference type="SUPFAM" id="SSF46689">
    <property type="entry name" value="Homeodomain-like"/>
    <property type="match status" value="1"/>
</dbReference>
<feature type="transmembrane region" description="Helical" evidence="4">
    <location>
        <begin position="174"/>
        <end position="196"/>
    </location>
</feature>
<keyword evidence="4" id="KW-0472">Membrane</keyword>
<dbReference type="InterPro" id="IPR041474">
    <property type="entry name" value="NicS_C"/>
</dbReference>
<gene>
    <name evidence="6" type="ORF">J0X12_06295</name>
</gene>
<evidence type="ECO:0000256" key="3">
    <source>
        <dbReference type="SAM" id="MobiDB-lite"/>
    </source>
</evidence>
<feature type="DNA-binding region" description="H-T-H motif" evidence="2">
    <location>
        <begin position="48"/>
        <end position="67"/>
    </location>
</feature>
<feature type="compositionally biased region" description="Basic and acidic residues" evidence="3">
    <location>
        <begin position="8"/>
        <end position="18"/>
    </location>
</feature>
<keyword evidence="1 2" id="KW-0238">DNA-binding</keyword>
<dbReference type="RefSeq" id="WP_207043357.1">
    <property type="nucleotide sequence ID" value="NZ_JAFLNC010000002.1"/>
</dbReference>
<keyword evidence="4" id="KW-1133">Transmembrane helix</keyword>
<dbReference type="EMBL" id="JAFLNC010000002">
    <property type="protein sequence ID" value="MBO0333212.1"/>
    <property type="molecule type" value="Genomic_DNA"/>
</dbReference>
<evidence type="ECO:0000313" key="6">
    <source>
        <dbReference type="EMBL" id="MBO0333212.1"/>
    </source>
</evidence>
<dbReference type="InterPro" id="IPR050109">
    <property type="entry name" value="HTH-type_TetR-like_transc_reg"/>
</dbReference>
<reference evidence="6 7" key="1">
    <citation type="submission" date="2021-03" db="EMBL/GenBank/DDBJ databases">
        <title>Sneathiella sp. CAU 1612 isolated from Kang Won-do.</title>
        <authorList>
            <person name="Kim W."/>
        </authorList>
    </citation>
    <scope>NUCLEOTIDE SEQUENCE [LARGE SCALE GENOMIC DNA]</scope>
    <source>
        <strain evidence="6 7">CAU 1612</strain>
    </source>
</reference>
<dbReference type="PANTHER" id="PTHR30328:SF54">
    <property type="entry name" value="HTH-TYPE TRANSCRIPTIONAL REPRESSOR SCO4008"/>
    <property type="match status" value="1"/>
</dbReference>
<comment type="caution">
    <text evidence="6">The sequence shown here is derived from an EMBL/GenBank/DDBJ whole genome shotgun (WGS) entry which is preliminary data.</text>
</comment>
<dbReference type="InterPro" id="IPR009057">
    <property type="entry name" value="Homeodomain-like_sf"/>
</dbReference>
<keyword evidence="4" id="KW-0812">Transmembrane</keyword>
<accession>A0ABS3F4D1</accession>
<evidence type="ECO:0000313" key="7">
    <source>
        <dbReference type="Proteomes" id="UP000664761"/>
    </source>
</evidence>
<proteinExistence type="predicted"/>
<sequence>MGRVSTKQNEKPLAGEKQPKKRVPGAARRKLLAAGRKEFANRGFEGARVDEIAKRAGVNKQLVYHHFGNKDELYRHVLESIYQDIRKRELALKLDTLPPLEAIKKLVEFSFDHTAKNRDFASILIDENVHKGRHMKEIQDLESLHSPLIAAISQILERGEKEGLFRSGLNPEQLYISIAALGFFYFSNIYTLSAIFGHKLDARENIAERKAHVVKLITDAIVK</sequence>
<feature type="domain" description="HTH tetR-type" evidence="5">
    <location>
        <begin position="25"/>
        <end position="85"/>
    </location>
</feature>
<feature type="region of interest" description="Disordered" evidence="3">
    <location>
        <begin position="1"/>
        <end position="26"/>
    </location>
</feature>
<dbReference type="Pfam" id="PF00440">
    <property type="entry name" value="TetR_N"/>
    <property type="match status" value="1"/>
</dbReference>
<organism evidence="6 7">
    <name type="scientific">Sneathiella sedimenti</name>
    <dbReference type="NCBI Taxonomy" id="2816034"/>
    <lineage>
        <taxon>Bacteria</taxon>
        <taxon>Pseudomonadati</taxon>
        <taxon>Pseudomonadota</taxon>
        <taxon>Alphaproteobacteria</taxon>
        <taxon>Sneathiellales</taxon>
        <taxon>Sneathiellaceae</taxon>
        <taxon>Sneathiella</taxon>
    </lineage>
</organism>
<evidence type="ECO:0000259" key="5">
    <source>
        <dbReference type="PROSITE" id="PS50977"/>
    </source>
</evidence>
<protein>
    <submittedName>
        <fullName evidence="6">TetR family transcriptional regulator</fullName>
    </submittedName>
</protein>
<keyword evidence="7" id="KW-1185">Reference proteome</keyword>
<evidence type="ECO:0000256" key="4">
    <source>
        <dbReference type="SAM" id="Phobius"/>
    </source>
</evidence>
<dbReference type="PRINTS" id="PR00455">
    <property type="entry name" value="HTHTETR"/>
</dbReference>
<evidence type="ECO:0000256" key="2">
    <source>
        <dbReference type="PROSITE-ProRule" id="PRU00335"/>
    </source>
</evidence>
<dbReference type="SUPFAM" id="SSF48498">
    <property type="entry name" value="Tetracyclin repressor-like, C-terminal domain"/>
    <property type="match status" value="1"/>
</dbReference>
<evidence type="ECO:0000256" key="1">
    <source>
        <dbReference type="ARBA" id="ARBA00023125"/>
    </source>
</evidence>
<dbReference type="Gene3D" id="1.10.357.10">
    <property type="entry name" value="Tetracycline Repressor, domain 2"/>
    <property type="match status" value="1"/>
</dbReference>
<dbReference type="InterPro" id="IPR001647">
    <property type="entry name" value="HTH_TetR"/>
</dbReference>